<name>A0A6J4NWP9_9ACTN</name>
<dbReference type="Pfam" id="PF17137">
    <property type="entry name" value="DUF5110"/>
    <property type="match status" value="1"/>
</dbReference>
<evidence type="ECO:0000313" key="3">
    <source>
        <dbReference type="EMBL" id="CAA9397446.1"/>
    </source>
</evidence>
<evidence type="ECO:0000259" key="2">
    <source>
        <dbReference type="Pfam" id="PF17137"/>
    </source>
</evidence>
<reference evidence="3" key="1">
    <citation type="submission" date="2020-02" db="EMBL/GenBank/DDBJ databases">
        <authorList>
            <person name="Meier V. D."/>
        </authorList>
    </citation>
    <scope>NUCLEOTIDE SEQUENCE</scope>
    <source>
        <strain evidence="3">AVDCRST_MAG01</strain>
    </source>
</reference>
<feature type="domain" description="DUF5110" evidence="2">
    <location>
        <begin position="17"/>
        <end position="87"/>
    </location>
</feature>
<evidence type="ECO:0000256" key="1">
    <source>
        <dbReference type="SAM" id="MobiDB-lite"/>
    </source>
</evidence>
<dbReference type="EMBL" id="CADCUW010000130">
    <property type="protein sequence ID" value="CAA9397446.1"/>
    <property type="molecule type" value="Genomic_DNA"/>
</dbReference>
<gene>
    <name evidence="3" type="ORF">AVDCRST_MAG01-01-831</name>
</gene>
<proteinExistence type="predicted"/>
<protein>
    <recommendedName>
        <fullName evidence="2">DUF5110 domain-containing protein</fullName>
    </recommendedName>
</protein>
<accession>A0A6J4NWP9</accession>
<organism evidence="3">
    <name type="scientific">uncultured Rubrobacteraceae bacterium</name>
    <dbReference type="NCBI Taxonomy" id="349277"/>
    <lineage>
        <taxon>Bacteria</taxon>
        <taxon>Bacillati</taxon>
        <taxon>Actinomycetota</taxon>
        <taxon>Rubrobacteria</taxon>
        <taxon>Rubrobacterales</taxon>
        <taxon>Rubrobacteraceae</taxon>
        <taxon>environmental samples</taxon>
    </lineage>
</organism>
<dbReference type="Gene3D" id="2.60.40.1180">
    <property type="entry name" value="Golgi alpha-mannosidase II"/>
    <property type="match status" value="1"/>
</dbReference>
<dbReference type="AlphaFoldDB" id="A0A6J4NWP9"/>
<sequence length="127" mass="12885">PMGPDAAHTGAATTDPLTVVVSPASGAAPGSTSLYEDAGDGFGHESGEYARREVSCEASENRITVRFGARGGSFVPQRETIHLELRGVESARGVSVNGEGAGSRATEGGLMVTLPETGGETVVEVVL</sequence>
<feature type="region of interest" description="Disordered" evidence="1">
    <location>
        <begin position="1"/>
        <end position="40"/>
    </location>
</feature>
<dbReference type="InterPro" id="IPR033403">
    <property type="entry name" value="DUF5110"/>
</dbReference>
<dbReference type="InterPro" id="IPR013780">
    <property type="entry name" value="Glyco_hydro_b"/>
</dbReference>
<feature type="compositionally biased region" description="Low complexity" evidence="1">
    <location>
        <begin position="18"/>
        <end position="33"/>
    </location>
</feature>
<feature type="non-terminal residue" evidence="3">
    <location>
        <position position="1"/>
    </location>
</feature>